<proteinExistence type="predicted"/>
<dbReference type="Proteomes" id="UP000198211">
    <property type="component" value="Unassembled WGS sequence"/>
</dbReference>
<dbReference type="EMBL" id="NBNE01003944">
    <property type="protein sequence ID" value="OWZ06479.1"/>
    <property type="molecule type" value="Genomic_DNA"/>
</dbReference>
<evidence type="ECO:0000313" key="2">
    <source>
        <dbReference type="Proteomes" id="UP000198211"/>
    </source>
</evidence>
<organism evidence="1 2">
    <name type="scientific">Phytophthora megakarya</name>
    <dbReference type="NCBI Taxonomy" id="4795"/>
    <lineage>
        <taxon>Eukaryota</taxon>
        <taxon>Sar</taxon>
        <taxon>Stramenopiles</taxon>
        <taxon>Oomycota</taxon>
        <taxon>Peronosporomycetes</taxon>
        <taxon>Peronosporales</taxon>
        <taxon>Peronosporaceae</taxon>
        <taxon>Phytophthora</taxon>
    </lineage>
</organism>
<comment type="caution">
    <text evidence="1">The sequence shown here is derived from an EMBL/GenBank/DDBJ whole genome shotgun (WGS) entry which is preliminary data.</text>
</comment>
<name>A0A225VN78_9STRA</name>
<keyword evidence="2" id="KW-1185">Reference proteome</keyword>
<reference evidence="2" key="1">
    <citation type="submission" date="2017-03" db="EMBL/GenBank/DDBJ databases">
        <title>Phytopthora megakarya and P. palmivora, two closely related causual agents of cacao black pod achieved similar genome size and gene model numbers by different mechanisms.</title>
        <authorList>
            <person name="Ali S."/>
            <person name="Shao J."/>
            <person name="Larry D.J."/>
            <person name="Kronmiller B."/>
            <person name="Shen D."/>
            <person name="Strem M.D."/>
            <person name="Melnick R.L."/>
            <person name="Guiltinan M.J."/>
            <person name="Tyler B.M."/>
            <person name="Meinhardt L.W."/>
            <person name="Bailey B.A."/>
        </authorList>
    </citation>
    <scope>NUCLEOTIDE SEQUENCE [LARGE SCALE GENOMIC DNA]</scope>
    <source>
        <strain evidence="2">zdho120</strain>
    </source>
</reference>
<evidence type="ECO:0000313" key="1">
    <source>
        <dbReference type="EMBL" id="OWZ06479.1"/>
    </source>
</evidence>
<sequence>MRECNWERYGGELQATGLLLQVKMARRRQRNRAVHLSLQNMYFYWKNGRMKGDVPACVGNHLQQL</sequence>
<protein>
    <submittedName>
        <fullName evidence="1">Uncharacterized protein</fullName>
    </submittedName>
</protein>
<gene>
    <name evidence="1" type="ORF">PHMEG_00021257</name>
</gene>
<dbReference type="AlphaFoldDB" id="A0A225VN78"/>
<dbReference type="OrthoDB" id="88413at2759"/>
<accession>A0A225VN78</accession>